<evidence type="ECO:0000256" key="2">
    <source>
        <dbReference type="ARBA" id="ARBA00007597"/>
    </source>
</evidence>
<comment type="subcellular location">
    <subcellularLocation>
        <location evidence="1">Endoplasmic reticulum</location>
    </subcellularLocation>
</comment>
<organism evidence="9 10">
    <name type="scientific">Mugilogobius chulae</name>
    <name type="common">yellowstripe goby</name>
    <dbReference type="NCBI Taxonomy" id="88201"/>
    <lineage>
        <taxon>Eukaryota</taxon>
        <taxon>Metazoa</taxon>
        <taxon>Chordata</taxon>
        <taxon>Craniata</taxon>
        <taxon>Vertebrata</taxon>
        <taxon>Euteleostomi</taxon>
        <taxon>Actinopterygii</taxon>
        <taxon>Neopterygii</taxon>
        <taxon>Teleostei</taxon>
        <taxon>Neoteleostei</taxon>
        <taxon>Acanthomorphata</taxon>
        <taxon>Gobiaria</taxon>
        <taxon>Gobiiformes</taxon>
        <taxon>Gobioidei</taxon>
        <taxon>Gobiidae</taxon>
        <taxon>Gobionellinae</taxon>
        <taxon>Mugilogobius</taxon>
    </lineage>
</organism>
<evidence type="ECO:0000313" key="10">
    <source>
        <dbReference type="Proteomes" id="UP001460270"/>
    </source>
</evidence>
<feature type="region of interest" description="Disordered" evidence="7">
    <location>
        <begin position="673"/>
        <end position="705"/>
    </location>
</feature>
<dbReference type="PANTHER" id="PTHR12349:SF4">
    <property type="entry name" value="ANKYRIN REPEAT AND LEM DOMAIN-CONTAINING PROTEIN 2"/>
    <property type="match status" value="1"/>
</dbReference>
<feature type="region of interest" description="Disordered" evidence="7">
    <location>
        <begin position="773"/>
        <end position="803"/>
    </location>
</feature>
<dbReference type="InterPro" id="IPR002110">
    <property type="entry name" value="Ankyrin_rpt"/>
</dbReference>
<evidence type="ECO:0000313" key="9">
    <source>
        <dbReference type="EMBL" id="KAK7895595.1"/>
    </source>
</evidence>
<evidence type="ECO:0000256" key="7">
    <source>
        <dbReference type="SAM" id="MobiDB-lite"/>
    </source>
</evidence>
<proteinExistence type="inferred from homology"/>
<dbReference type="PANTHER" id="PTHR12349">
    <property type="entry name" value="ANKYRIN REPEAT AND LEM DOMAIN-CONTAINING PROTEIN 2"/>
    <property type="match status" value="1"/>
</dbReference>
<dbReference type="GO" id="GO:0005783">
    <property type="term" value="C:endoplasmic reticulum"/>
    <property type="evidence" value="ECO:0007669"/>
    <property type="project" value="UniProtKB-SubCell"/>
</dbReference>
<keyword evidence="3" id="KW-0132">Cell division</keyword>
<dbReference type="GO" id="GO:0031468">
    <property type="term" value="P:nuclear membrane reassembly"/>
    <property type="evidence" value="ECO:0007669"/>
    <property type="project" value="UniProtKB-ARBA"/>
</dbReference>
<dbReference type="GO" id="GO:0051721">
    <property type="term" value="F:protein phosphatase 2A binding"/>
    <property type="evidence" value="ECO:0007669"/>
    <property type="project" value="TreeGrafter"/>
</dbReference>
<accession>A0AAW0NAD5</accession>
<feature type="region of interest" description="Disordered" evidence="7">
    <location>
        <begin position="342"/>
        <end position="365"/>
    </location>
</feature>
<feature type="compositionally biased region" description="Low complexity" evidence="7">
    <location>
        <begin position="683"/>
        <end position="695"/>
    </location>
</feature>
<dbReference type="InterPro" id="IPR036770">
    <property type="entry name" value="Ankyrin_rpt-contain_sf"/>
</dbReference>
<dbReference type="Gene3D" id="1.25.40.20">
    <property type="entry name" value="Ankyrin repeat-containing domain"/>
    <property type="match status" value="1"/>
</dbReference>
<dbReference type="FunFam" id="1.25.40.20:FF:000072">
    <property type="entry name" value="Ankyrin repeat and LEM domain containing 2"/>
    <property type="match status" value="1"/>
</dbReference>
<dbReference type="EMBL" id="JBBPFD010000015">
    <property type="protein sequence ID" value="KAK7895595.1"/>
    <property type="molecule type" value="Genomic_DNA"/>
</dbReference>
<feature type="domain" description="ANKLE2 third alpha/beta" evidence="8">
    <location>
        <begin position="352"/>
        <end position="400"/>
    </location>
</feature>
<dbReference type="Pfam" id="PF12796">
    <property type="entry name" value="Ank_2"/>
    <property type="match status" value="1"/>
</dbReference>
<keyword evidence="4" id="KW-0256">Endoplasmic reticulum</keyword>
<comment type="caution">
    <text evidence="9">The sequence shown here is derived from an EMBL/GenBank/DDBJ whole genome shotgun (WGS) entry which is preliminary data.</text>
</comment>
<evidence type="ECO:0000256" key="3">
    <source>
        <dbReference type="ARBA" id="ARBA00022618"/>
    </source>
</evidence>
<keyword evidence="6" id="KW-0131">Cell cycle</keyword>
<sequence length="823" mass="91129">MLLGLKHGGCSEQAEGADASTAATPSLSSCSTNEAAREEVDFGYGVGLNPPEEEEICALSNVSQSKSLGETPSRPAQTSPTCYYGVCPPWEDVLARNERAHVYIDKKEALQAVKLMKGARFKAFSNREDAEKFANGFCDYYPSPSKSTPCVSPVKPGVAFSKGEFITVHFIHVKILFVNFCKFYFLSTVDSMEVDTVNRERANSYKSPRTQDLTAKLRKAVEKGDEAAFSELVWSNPRYLIGSGDNPTIVQEGCRYNVMHVAAKENQAGISQLLLDILENPEFMRLMYPDDQEAMLQKRIRYIVDLYLNTPDKAGFETPLHFACKFGCPEVVNVLCSHPDTDKNCKNKDSQTPSDADDFRRSWKTPPRERVDILKSDPERGAEKVGRDLAHEMGHPWAEYWDFLDSFVDLSSAEGLRKLEEYLGKKDFSCRVYEEAGENETSNRFRTPSPGKLKKFCNSISVGAFLDEGDDISLEEIKNRQNAALTSITSSAAAKDGLKGAVGGLDFHILPRPDLIETAAEQDLLCSCDDGLLSPSTLCKNEVCSSSRDRTHNGDKVSQRTSPSSLVFSHVTPGAYRLFLGLQGEEEQWRQEQRSTQFGLGCRSEHRAASPLSQSQTGHEAAEGPSWTTETGSEERRSSGSSEEYFEAEESLDLLGRTRGSFSGTRNFCARSKSWDHGGRDLSSSGSSSSSYKSLDNSHDFLPRTPPPIRKGLFIEGNSPTKLDSQVLSAIENLDIDPQKYPSIHKWKSTMKLFSTSDMQRWPSPAVVKPRLRVSQTPGSPVSGLMSPARHAASPDFSPSRYSPANASYIQRIRLKHLNDPSV</sequence>
<feature type="region of interest" description="Disordered" evidence="7">
    <location>
        <begin position="590"/>
        <end position="649"/>
    </location>
</feature>
<evidence type="ECO:0000256" key="1">
    <source>
        <dbReference type="ARBA" id="ARBA00004240"/>
    </source>
</evidence>
<dbReference type="InterPro" id="IPR056237">
    <property type="entry name" value="ANKLE2_3rd"/>
</dbReference>
<evidence type="ECO:0000256" key="4">
    <source>
        <dbReference type="ARBA" id="ARBA00022824"/>
    </source>
</evidence>
<evidence type="ECO:0000256" key="6">
    <source>
        <dbReference type="ARBA" id="ARBA00023306"/>
    </source>
</evidence>
<dbReference type="GO" id="GO:0051301">
    <property type="term" value="P:cell division"/>
    <property type="evidence" value="ECO:0007669"/>
    <property type="project" value="UniProtKB-KW"/>
</dbReference>
<name>A0AAW0NAD5_9GOBI</name>
<dbReference type="SUPFAM" id="SSF48403">
    <property type="entry name" value="Ankyrin repeat"/>
    <property type="match status" value="1"/>
</dbReference>
<reference evidence="10" key="1">
    <citation type="submission" date="2024-04" db="EMBL/GenBank/DDBJ databases">
        <title>Salinicola lusitanus LLJ914,a marine bacterium isolated from the Okinawa Trough.</title>
        <authorList>
            <person name="Li J."/>
        </authorList>
    </citation>
    <scope>NUCLEOTIDE SEQUENCE [LARGE SCALE GENOMIC DNA]</scope>
</reference>
<dbReference type="PROSITE" id="PS51257">
    <property type="entry name" value="PROKAR_LIPOPROTEIN"/>
    <property type="match status" value="1"/>
</dbReference>
<feature type="compositionally biased region" description="Basic and acidic residues" evidence="7">
    <location>
        <begin position="547"/>
        <end position="558"/>
    </location>
</feature>
<dbReference type="GO" id="GO:0007399">
    <property type="term" value="P:nervous system development"/>
    <property type="evidence" value="ECO:0007669"/>
    <property type="project" value="UniProtKB-ARBA"/>
</dbReference>
<feature type="region of interest" description="Disordered" evidence="7">
    <location>
        <begin position="544"/>
        <end position="565"/>
    </location>
</feature>
<evidence type="ECO:0000256" key="5">
    <source>
        <dbReference type="ARBA" id="ARBA00023043"/>
    </source>
</evidence>
<gene>
    <name evidence="9" type="ORF">WMY93_020920</name>
</gene>
<dbReference type="SMART" id="SM00248">
    <property type="entry name" value="ANK"/>
    <property type="match status" value="2"/>
</dbReference>
<dbReference type="Pfam" id="PF24567">
    <property type="entry name" value="ANKLE2_3rd"/>
    <property type="match status" value="1"/>
</dbReference>
<keyword evidence="5" id="KW-0040">ANK repeat</keyword>
<protein>
    <recommendedName>
        <fullName evidence="8">ANKLE2 third alpha/beta domain-containing protein</fullName>
    </recommendedName>
</protein>
<dbReference type="AlphaFoldDB" id="A0AAW0NAD5"/>
<dbReference type="Proteomes" id="UP001460270">
    <property type="component" value="Unassembled WGS sequence"/>
</dbReference>
<keyword evidence="10" id="KW-1185">Reference proteome</keyword>
<evidence type="ECO:0000259" key="8">
    <source>
        <dbReference type="Pfam" id="PF24567"/>
    </source>
</evidence>
<comment type="similarity">
    <text evidence="2">Belongs to the ANKLE2 family.</text>
</comment>